<dbReference type="PANTHER" id="PTHR13140">
    <property type="entry name" value="MYOSIN"/>
    <property type="match status" value="1"/>
</dbReference>
<evidence type="ECO:0000256" key="7">
    <source>
        <dbReference type="SAM" id="MobiDB-lite"/>
    </source>
</evidence>
<evidence type="ECO:0000256" key="4">
    <source>
        <dbReference type="ARBA" id="ARBA00023175"/>
    </source>
</evidence>
<name>A0ABR1GCU3_AURAN</name>
<evidence type="ECO:0000313" key="10">
    <source>
        <dbReference type="Proteomes" id="UP001363151"/>
    </source>
</evidence>
<protein>
    <recommendedName>
        <fullName evidence="8">Myosin motor domain-containing protein</fullName>
    </recommendedName>
</protein>
<dbReference type="Gene3D" id="1.20.5.4820">
    <property type="match status" value="1"/>
</dbReference>
<proteinExistence type="inferred from homology"/>
<keyword evidence="3 6" id="KW-0518">Myosin</keyword>
<dbReference type="PANTHER" id="PTHR13140:SF845">
    <property type="entry name" value="MYOSIN-LIKE PROTEIN"/>
    <property type="match status" value="1"/>
</dbReference>
<comment type="similarity">
    <text evidence="6">Belongs to the TRAFAC class myosin-kinesin ATPase superfamily. Myosin family.</text>
</comment>
<evidence type="ECO:0000259" key="8">
    <source>
        <dbReference type="PROSITE" id="PS51456"/>
    </source>
</evidence>
<sequence length="204" mass="21283">MQALHATLKACDCGFIRCVKPAPSMRAGDFDAAAACCQLRALGLLAACEVLKVGLPTRVPYGDVVAKLPGDAAALFAGRPRETLVACALVAFEVDAASYFLGATKIFFPASALADVQRVLDFDASDPAAARGAPNGWSARARRRRATRRADDAAASRDAASEAAGAVRDFGQRNGPRAAARRAGFCDGREDAVVAAAAETRRRC</sequence>
<keyword evidence="4" id="KW-0505">Motor protein</keyword>
<gene>
    <name evidence="9" type="ORF">SO694_00002166</name>
</gene>
<dbReference type="PROSITE" id="PS51456">
    <property type="entry name" value="MYOSIN_MOTOR"/>
    <property type="match status" value="1"/>
</dbReference>
<dbReference type="EMBL" id="JBBJCI010000034">
    <property type="protein sequence ID" value="KAK7253642.1"/>
    <property type="molecule type" value="Genomic_DNA"/>
</dbReference>
<dbReference type="Gene3D" id="1.20.58.530">
    <property type="match status" value="1"/>
</dbReference>
<evidence type="ECO:0000256" key="6">
    <source>
        <dbReference type="PROSITE-ProRule" id="PRU00782"/>
    </source>
</evidence>
<accession>A0ABR1GCU3</accession>
<keyword evidence="10" id="KW-1185">Reference proteome</keyword>
<dbReference type="InterPro" id="IPR036961">
    <property type="entry name" value="Kinesin_motor_dom_sf"/>
</dbReference>
<keyword evidence="5 6" id="KW-0009">Actin-binding</keyword>
<dbReference type="Pfam" id="PF00063">
    <property type="entry name" value="Myosin_head"/>
    <property type="match status" value="1"/>
</dbReference>
<evidence type="ECO:0000256" key="1">
    <source>
        <dbReference type="ARBA" id="ARBA00022741"/>
    </source>
</evidence>
<keyword evidence="2" id="KW-0067">ATP-binding</keyword>
<evidence type="ECO:0000256" key="2">
    <source>
        <dbReference type="ARBA" id="ARBA00022840"/>
    </source>
</evidence>
<reference evidence="9 10" key="1">
    <citation type="submission" date="2024-03" db="EMBL/GenBank/DDBJ databases">
        <title>Aureococcus anophagefferens CCMP1851 and Kratosvirus quantuckense: Draft genome of a second virus-susceptible host strain in the model system.</title>
        <authorList>
            <person name="Chase E."/>
            <person name="Truchon A.R."/>
            <person name="Schepens W."/>
            <person name="Wilhelm S.W."/>
        </authorList>
    </citation>
    <scope>NUCLEOTIDE SEQUENCE [LARGE SCALE GENOMIC DNA]</scope>
    <source>
        <strain evidence="9 10">CCMP1851</strain>
    </source>
</reference>
<feature type="domain" description="Myosin motor" evidence="8">
    <location>
        <begin position="1"/>
        <end position="121"/>
    </location>
</feature>
<organism evidence="9 10">
    <name type="scientific">Aureococcus anophagefferens</name>
    <name type="common">Harmful bloom alga</name>
    <dbReference type="NCBI Taxonomy" id="44056"/>
    <lineage>
        <taxon>Eukaryota</taxon>
        <taxon>Sar</taxon>
        <taxon>Stramenopiles</taxon>
        <taxon>Ochrophyta</taxon>
        <taxon>Pelagophyceae</taxon>
        <taxon>Pelagomonadales</taxon>
        <taxon>Pelagomonadaceae</taxon>
        <taxon>Aureococcus</taxon>
    </lineage>
</organism>
<evidence type="ECO:0000313" key="9">
    <source>
        <dbReference type="EMBL" id="KAK7253642.1"/>
    </source>
</evidence>
<keyword evidence="1" id="KW-0547">Nucleotide-binding</keyword>
<evidence type="ECO:0000256" key="5">
    <source>
        <dbReference type="ARBA" id="ARBA00023203"/>
    </source>
</evidence>
<dbReference type="InterPro" id="IPR027417">
    <property type="entry name" value="P-loop_NTPase"/>
</dbReference>
<comment type="caution">
    <text evidence="9">The sequence shown here is derived from an EMBL/GenBank/DDBJ whole genome shotgun (WGS) entry which is preliminary data.</text>
</comment>
<feature type="region of interest" description="Actin-binding" evidence="6">
    <location>
        <begin position="1"/>
        <end position="23"/>
    </location>
</feature>
<feature type="region of interest" description="Disordered" evidence="7">
    <location>
        <begin position="127"/>
        <end position="160"/>
    </location>
</feature>
<comment type="caution">
    <text evidence="6">Lacks conserved residue(s) required for the propagation of feature annotation.</text>
</comment>
<dbReference type="Gene3D" id="3.40.850.10">
    <property type="entry name" value="Kinesin motor domain"/>
    <property type="match status" value="1"/>
</dbReference>
<dbReference type="Proteomes" id="UP001363151">
    <property type="component" value="Unassembled WGS sequence"/>
</dbReference>
<evidence type="ECO:0000256" key="3">
    <source>
        <dbReference type="ARBA" id="ARBA00023123"/>
    </source>
</evidence>
<dbReference type="InterPro" id="IPR001609">
    <property type="entry name" value="Myosin_head_motor_dom-like"/>
</dbReference>
<dbReference type="SUPFAM" id="SSF52540">
    <property type="entry name" value="P-loop containing nucleoside triphosphate hydrolases"/>
    <property type="match status" value="1"/>
</dbReference>